<feature type="transmembrane region" description="Helical" evidence="1">
    <location>
        <begin position="92"/>
        <end position="113"/>
    </location>
</feature>
<proteinExistence type="predicted"/>
<accession>A0A543H8C3</accession>
<gene>
    <name evidence="2" type="ORF">FBY41_4634</name>
</gene>
<sequence length="307" mass="33664">MADETLELSYAGPALESHSIDARELGPALIAISDLFVTAHIELGREGPLPAVRVVATSEGSFIVHLLVSTPSNVLGAYLEPVADWLNTSGPMATVTGLGIVTPVIGGLAWMVARVRKGIEKRVTPVAPGEIEIEWPDGTKLRVLGEAAQIVESMDMRRAIKKVGAPLRRRGEIDRMTIRTTDENQPEVAMESADLRALDALPTDDTLLTDTEREVVLRLKKVAFDHERKWQVTDGSSTFWAAMMDLNFALKVADSQESFSANDQLRVSLRERQFTTDSGGIRAEHSIVHVIEHLKSPEQSHLPFDDS</sequence>
<keyword evidence="3" id="KW-1185">Reference proteome</keyword>
<protein>
    <submittedName>
        <fullName evidence="2">Uncharacterized protein</fullName>
    </submittedName>
</protein>
<organism evidence="2 3">
    <name type="scientific">Humibacillus xanthopallidus</name>
    <dbReference type="NCBI Taxonomy" id="412689"/>
    <lineage>
        <taxon>Bacteria</taxon>
        <taxon>Bacillati</taxon>
        <taxon>Actinomycetota</taxon>
        <taxon>Actinomycetes</taxon>
        <taxon>Micrococcales</taxon>
        <taxon>Intrasporangiaceae</taxon>
        <taxon>Humibacillus</taxon>
    </lineage>
</organism>
<dbReference type="OrthoDB" id="9785907at2"/>
<keyword evidence="1" id="KW-1133">Transmembrane helix</keyword>
<dbReference type="Proteomes" id="UP000316747">
    <property type="component" value="Unassembled WGS sequence"/>
</dbReference>
<keyword evidence="1" id="KW-0812">Transmembrane</keyword>
<name>A0A543H8C3_9MICO</name>
<evidence type="ECO:0000313" key="3">
    <source>
        <dbReference type="Proteomes" id="UP000316747"/>
    </source>
</evidence>
<dbReference type="AlphaFoldDB" id="A0A543H8C3"/>
<comment type="caution">
    <text evidence="2">The sequence shown here is derived from an EMBL/GenBank/DDBJ whole genome shotgun (WGS) entry which is preliminary data.</text>
</comment>
<evidence type="ECO:0000256" key="1">
    <source>
        <dbReference type="SAM" id="Phobius"/>
    </source>
</evidence>
<dbReference type="RefSeq" id="WP_141847604.1">
    <property type="nucleotide sequence ID" value="NZ_VFPM01000006.1"/>
</dbReference>
<reference evidence="2 3" key="1">
    <citation type="submission" date="2019-06" db="EMBL/GenBank/DDBJ databases">
        <title>Genome sequencing of plant associated microbes to promote plant fitness in Sorghum bicolor and Oryza sativa.</title>
        <authorList>
            <person name="Coleman-Derr D."/>
        </authorList>
    </citation>
    <scope>NUCLEOTIDE SEQUENCE [LARGE SCALE GENOMIC DNA]</scope>
    <source>
        <strain evidence="2 3">KV-663</strain>
    </source>
</reference>
<dbReference type="EMBL" id="VFPM01000006">
    <property type="protein sequence ID" value="TQM54596.1"/>
    <property type="molecule type" value="Genomic_DNA"/>
</dbReference>
<keyword evidence="1" id="KW-0472">Membrane</keyword>
<evidence type="ECO:0000313" key="2">
    <source>
        <dbReference type="EMBL" id="TQM54596.1"/>
    </source>
</evidence>